<evidence type="ECO:0000313" key="1">
    <source>
        <dbReference type="EMBL" id="JAH83177.1"/>
    </source>
</evidence>
<proteinExistence type="predicted"/>
<name>A0A0E9VYK7_ANGAN</name>
<organism evidence="1">
    <name type="scientific">Anguilla anguilla</name>
    <name type="common">European freshwater eel</name>
    <name type="synonym">Muraena anguilla</name>
    <dbReference type="NCBI Taxonomy" id="7936"/>
    <lineage>
        <taxon>Eukaryota</taxon>
        <taxon>Metazoa</taxon>
        <taxon>Chordata</taxon>
        <taxon>Craniata</taxon>
        <taxon>Vertebrata</taxon>
        <taxon>Euteleostomi</taxon>
        <taxon>Actinopterygii</taxon>
        <taxon>Neopterygii</taxon>
        <taxon>Teleostei</taxon>
        <taxon>Anguilliformes</taxon>
        <taxon>Anguillidae</taxon>
        <taxon>Anguilla</taxon>
    </lineage>
</organism>
<sequence>MDGWMDEWMDGWMDDWTVLLHNALIRRGFFLTTEILRRLMRCVT</sequence>
<dbReference type="AlphaFoldDB" id="A0A0E9VYK7"/>
<dbReference type="EMBL" id="GBXM01025400">
    <property type="protein sequence ID" value="JAH83177.1"/>
    <property type="molecule type" value="Transcribed_RNA"/>
</dbReference>
<reference evidence="1" key="2">
    <citation type="journal article" date="2015" name="Fish Shellfish Immunol.">
        <title>Early steps in the European eel (Anguilla anguilla)-Vibrio vulnificus interaction in the gills: Role of the RtxA13 toxin.</title>
        <authorList>
            <person name="Callol A."/>
            <person name="Pajuelo D."/>
            <person name="Ebbesson L."/>
            <person name="Teles M."/>
            <person name="MacKenzie S."/>
            <person name="Amaro C."/>
        </authorList>
    </citation>
    <scope>NUCLEOTIDE SEQUENCE</scope>
</reference>
<reference evidence="1" key="1">
    <citation type="submission" date="2014-11" db="EMBL/GenBank/DDBJ databases">
        <authorList>
            <person name="Amaro Gonzalez C."/>
        </authorList>
    </citation>
    <scope>NUCLEOTIDE SEQUENCE</scope>
</reference>
<accession>A0A0E9VYK7</accession>
<protein>
    <submittedName>
        <fullName evidence="1">Uncharacterized protein</fullName>
    </submittedName>
</protein>